<dbReference type="EMBL" id="CAUOFW020004058">
    <property type="protein sequence ID" value="CAK9163549.1"/>
    <property type="molecule type" value="Genomic_DNA"/>
</dbReference>
<dbReference type="Proteomes" id="UP001642360">
    <property type="component" value="Unassembled WGS sequence"/>
</dbReference>
<evidence type="ECO:0000313" key="2">
    <source>
        <dbReference type="EMBL" id="CAK9142633.1"/>
    </source>
</evidence>
<feature type="region of interest" description="Disordered" evidence="1">
    <location>
        <begin position="393"/>
        <end position="422"/>
    </location>
</feature>
<feature type="region of interest" description="Disordered" evidence="1">
    <location>
        <begin position="44"/>
        <end position="136"/>
    </location>
</feature>
<gene>
    <name evidence="2" type="ORF">ILEXP_LOCUS10312</name>
    <name evidence="3" type="ORF">ILEXP_LOCUS32602</name>
</gene>
<feature type="region of interest" description="Disordered" evidence="1">
    <location>
        <begin position="464"/>
        <end position="580"/>
    </location>
</feature>
<dbReference type="EMBL" id="CAUOFW020001236">
    <property type="protein sequence ID" value="CAK9142633.1"/>
    <property type="molecule type" value="Genomic_DNA"/>
</dbReference>
<feature type="compositionally biased region" description="Basic and acidic residues" evidence="1">
    <location>
        <begin position="494"/>
        <end position="545"/>
    </location>
</feature>
<dbReference type="PANTHER" id="PTHR32091:SF4">
    <property type="entry name" value="OS07G0546100 PROTEIN"/>
    <property type="match status" value="1"/>
</dbReference>
<comment type="caution">
    <text evidence="3">The sequence shown here is derived from an EMBL/GenBank/DDBJ whole genome shotgun (WGS) entry which is preliminary data.</text>
</comment>
<evidence type="ECO:0008006" key="5">
    <source>
        <dbReference type="Google" id="ProtNLM"/>
    </source>
</evidence>
<accession>A0ABC8T2F2</accession>
<protein>
    <recommendedName>
        <fullName evidence="5">Eukaryotic translation initiation factor-related</fullName>
    </recommendedName>
</protein>
<feature type="region of interest" description="Disordered" evidence="1">
    <location>
        <begin position="596"/>
        <end position="637"/>
    </location>
</feature>
<evidence type="ECO:0000313" key="4">
    <source>
        <dbReference type="Proteomes" id="UP001642360"/>
    </source>
</evidence>
<evidence type="ECO:0000256" key="1">
    <source>
        <dbReference type="SAM" id="MobiDB-lite"/>
    </source>
</evidence>
<keyword evidence="4" id="KW-1185">Reference proteome</keyword>
<reference evidence="3 4" key="1">
    <citation type="submission" date="2024-02" db="EMBL/GenBank/DDBJ databases">
        <authorList>
            <person name="Vignale AGUSTIN F."/>
            <person name="Sosa J E."/>
            <person name="Modenutti C."/>
        </authorList>
    </citation>
    <scope>NUCLEOTIDE SEQUENCE [LARGE SCALE GENOMIC DNA]</scope>
</reference>
<sequence length="637" mass="70349">MSKKKATMTLKDFHGGSIPSDLPLPSAPGVIMRHLDRAGFDRQTSWVNPMGRSDHRLRPNSAGAGRPFGDNPFLTHSAHIGRNFDEDERKPIDGVSGPRRTVSDDSLRALPSGVEPRSDSSATGRVPGRPVTTPVSQFSCGNTSSYAARVSEATHGGVNAQTFSGNAVYVGSEVSHVGVNYPNVGGNSGQTIAGSYSYAWGLRKEVEPAWSAPDSASKLAHASALDKVSSGRWHTKQPLHSHADAEIIKPSETEREANVKGNNMCNMNTYNVMDGRDYQDVTLARLAERSLTFEDGTQGGGKEVATYERVISPIYSEAKERNPPIYADGVQQPRSVVKFDGPDLQSPVPSETSERPKLKLLPRSKPLENMEPFVDHKLEYQQPVDPVFVENESGSSGNTNIIKPGLGGFESGNQDAERPKLSLKPRSQPIEQMDRNVVTGRKTLFGGARPRELVLKERRIDDESVNDHELGQPSNRVRKDIPRNETVPIQMATRHNEIPENTSLDHRIGKNPDRRDHRVDGERVDVPRNWRSENRRNGREIENQQHQHQHQHPQERPPSPETWRKPVEQPKSASLDSPRLRYGKAASAVELAQAFSRSISDPKIGDRISGQRGPPAGEQLPFSRLLGPTTRPHINGY</sequence>
<evidence type="ECO:0000313" key="3">
    <source>
        <dbReference type="EMBL" id="CAK9163549.1"/>
    </source>
</evidence>
<name>A0ABC8T2F2_9AQUA</name>
<dbReference type="InterPro" id="IPR010433">
    <property type="entry name" value="EIF-4B_pln"/>
</dbReference>
<feature type="compositionally biased region" description="Basic and acidic residues" evidence="1">
    <location>
        <begin position="82"/>
        <end position="92"/>
    </location>
</feature>
<proteinExistence type="predicted"/>
<organism evidence="3 4">
    <name type="scientific">Ilex paraguariensis</name>
    <name type="common">yerba mate</name>
    <dbReference type="NCBI Taxonomy" id="185542"/>
    <lineage>
        <taxon>Eukaryota</taxon>
        <taxon>Viridiplantae</taxon>
        <taxon>Streptophyta</taxon>
        <taxon>Embryophyta</taxon>
        <taxon>Tracheophyta</taxon>
        <taxon>Spermatophyta</taxon>
        <taxon>Magnoliopsida</taxon>
        <taxon>eudicotyledons</taxon>
        <taxon>Gunneridae</taxon>
        <taxon>Pentapetalae</taxon>
        <taxon>asterids</taxon>
        <taxon>campanulids</taxon>
        <taxon>Aquifoliales</taxon>
        <taxon>Aquifoliaceae</taxon>
        <taxon>Ilex</taxon>
    </lineage>
</organism>
<dbReference type="AlphaFoldDB" id="A0ABC8T2F2"/>
<dbReference type="PANTHER" id="PTHR32091">
    <property type="entry name" value="EUKARYOTIC TRANSLATION INITIATION FACTOR 4B"/>
    <property type="match status" value="1"/>
</dbReference>